<evidence type="ECO:0000313" key="3">
    <source>
        <dbReference type="Proteomes" id="UP000813824"/>
    </source>
</evidence>
<evidence type="ECO:0000256" key="1">
    <source>
        <dbReference type="SAM" id="MobiDB-lite"/>
    </source>
</evidence>
<organism evidence="2 3">
    <name type="scientific">Cristinia sonorae</name>
    <dbReference type="NCBI Taxonomy" id="1940300"/>
    <lineage>
        <taxon>Eukaryota</taxon>
        <taxon>Fungi</taxon>
        <taxon>Dikarya</taxon>
        <taxon>Basidiomycota</taxon>
        <taxon>Agaricomycotina</taxon>
        <taxon>Agaricomycetes</taxon>
        <taxon>Agaricomycetidae</taxon>
        <taxon>Agaricales</taxon>
        <taxon>Pleurotineae</taxon>
        <taxon>Stephanosporaceae</taxon>
        <taxon>Cristinia</taxon>
    </lineage>
</organism>
<proteinExistence type="predicted"/>
<name>A0A8K0UFF2_9AGAR</name>
<feature type="compositionally biased region" description="Polar residues" evidence="1">
    <location>
        <begin position="114"/>
        <end position="127"/>
    </location>
</feature>
<comment type="caution">
    <text evidence="2">The sequence shown here is derived from an EMBL/GenBank/DDBJ whole genome shotgun (WGS) entry which is preliminary data.</text>
</comment>
<gene>
    <name evidence="2" type="ORF">BXZ70DRAFT_1080760</name>
</gene>
<feature type="compositionally biased region" description="Polar residues" evidence="1">
    <location>
        <begin position="22"/>
        <end position="40"/>
    </location>
</feature>
<sequence>MPRREREGGYIIKTSTYLVCQQGHSPSYQQAPTDSPQLQPKNLKEADRSTHQTFLGQQKRLRGQKNSSNSLRRGYHTVERGGEVSINWMMRKGKVLSRAVKKKYKEKKQDRNSDQGSGQAQRPSLNPGSPRGALSMDYVNLLEFKEQVKKEKLPARQF</sequence>
<feature type="region of interest" description="Disordered" evidence="1">
    <location>
        <begin position="22"/>
        <end position="76"/>
    </location>
</feature>
<dbReference type="EMBL" id="JAEVFJ010000054">
    <property type="protein sequence ID" value="KAH8080304.1"/>
    <property type="molecule type" value="Genomic_DNA"/>
</dbReference>
<accession>A0A8K0UFF2</accession>
<keyword evidence="3" id="KW-1185">Reference proteome</keyword>
<feature type="region of interest" description="Disordered" evidence="1">
    <location>
        <begin position="99"/>
        <end position="134"/>
    </location>
</feature>
<dbReference type="AlphaFoldDB" id="A0A8K0UFF2"/>
<reference evidence="2" key="1">
    <citation type="journal article" date="2021" name="New Phytol.">
        <title>Evolutionary innovations through gain and loss of genes in the ectomycorrhizal Boletales.</title>
        <authorList>
            <person name="Wu G."/>
            <person name="Miyauchi S."/>
            <person name="Morin E."/>
            <person name="Kuo A."/>
            <person name="Drula E."/>
            <person name="Varga T."/>
            <person name="Kohler A."/>
            <person name="Feng B."/>
            <person name="Cao Y."/>
            <person name="Lipzen A."/>
            <person name="Daum C."/>
            <person name="Hundley H."/>
            <person name="Pangilinan J."/>
            <person name="Johnson J."/>
            <person name="Barry K."/>
            <person name="LaButti K."/>
            <person name="Ng V."/>
            <person name="Ahrendt S."/>
            <person name="Min B."/>
            <person name="Choi I.G."/>
            <person name="Park H."/>
            <person name="Plett J.M."/>
            <person name="Magnuson J."/>
            <person name="Spatafora J.W."/>
            <person name="Nagy L.G."/>
            <person name="Henrissat B."/>
            <person name="Grigoriev I.V."/>
            <person name="Yang Z.L."/>
            <person name="Xu J."/>
            <person name="Martin F.M."/>
        </authorList>
    </citation>
    <scope>NUCLEOTIDE SEQUENCE</scope>
    <source>
        <strain evidence="2">KKN 215</strain>
    </source>
</reference>
<evidence type="ECO:0000313" key="2">
    <source>
        <dbReference type="EMBL" id="KAH8080304.1"/>
    </source>
</evidence>
<protein>
    <submittedName>
        <fullName evidence="2">Uncharacterized protein</fullName>
    </submittedName>
</protein>
<dbReference type="Proteomes" id="UP000813824">
    <property type="component" value="Unassembled WGS sequence"/>
</dbReference>